<evidence type="ECO:0000259" key="2">
    <source>
        <dbReference type="Pfam" id="PF02018"/>
    </source>
</evidence>
<dbReference type="InterPro" id="IPR003305">
    <property type="entry name" value="CenC_carb-bd"/>
</dbReference>
<dbReference type="EC" id="3.1.-.-" evidence="3"/>
<dbReference type="Pfam" id="PF05593">
    <property type="entry name" value="RHS_repeat"/>
    <property type="match status" value="1"/>
</dbReference>
<dbReference type="InterPro" id="IPR031325">
    <property type="entry name" value="RHS_repeat"/>
</dbReference>
<dbReference type="InterPro" id="IPR006530">
    <property type="entry name" value="YD"/>
</dbReference>
<dbReference type="EMBL" id="LTBA01000074">
    <property type="protein sequence ID" value="KYH30466.1"/>
    <property type="molecule type" value="Genomic_DNA"/>
</dbReference>
<reference evidence="3 4" key="1">
    <citation type="submission" date="2016-02" db="EMBL/GenBank/DDBJ databases">
        <title>Genome sequence of Clostridium tepidiprofundi DSM 19306.</title>
        <authorList>
            <person name="Poehlein A."/>
            <person name="Daniel R."/>
        </authorList>
    </citation>
    <scope>NUCLEOTIDE SEQUENCE [LARGE SCALE GENOMIC DNA]</scope>
    <source>
        <strain evidence="3 4">DSM 19306</strain>
    </source>
</reference>
<sequence length="895" mass="102147">MEGSSQNKLSLRSKLQRPIMNYLMNHNVKGSDYWFAGNDASSTGSAVFSNDNKYIGNQSLKIDKTNNIGKHYFIQQVALRKGNTYTFSAYVKANSISRTNSKGAKLFVEYQDKTGVWKTVDSKYINGTTDWERYETKFTLPINAISSTIKVGVGIDSETGTAYFDTLQLEDGSIANRYNILENPNLYYNSNADTPYYWNKNNNCTDNDKSETLTTSDTSYPTKLDSNRKVFKFTGEADKDKSLYQQINISAKKGDVFVVSGWAKADSVPMTSDRTLGLDIALVKSNGEKHWEYIPFNENSSEWQYVSKKIVLKEDCKSITFYCLYYQNANTAYFDGLQLYKEEFGQSYTYDENGNVISTVDLAKQESTFEYDGNNNLIKYVDPKGNEFNYTYDTNYNIKTATTAENVKYSFEYDSYGNVKTANIGNSELFIKSTAEYTTNGNYIKSIEDSSGNKINYNFDKTKGTLKSVIDEAGKTTSYVYDTNLDRLQSVSKDVDGQTITNSYTYENDRIKTITHNGFNYSFEYDSLGNNKVVNVGTQNLITNTYEDRSSKLKESFYGNGDKVEYIYDDEDRIIAEKYNGAQKYSYEYDSNGNIGRHYDVYNNVNYRYMYDAADRLAKITDSNGNTLSYDYDITNNLSDFNEKVNNTGHITNYEYDKDNRIKDIYYNNPIKNDEYVEYFPLNGSAKGSKGTKPYSYNASFGKDENDKTVLRINSTDKTTVLYDTGINKNSGTIGLWFKTNTADVGRYLINCKGANNEFIDMYISSDNKLKLAVRNTSGLWIELTSSTVTVDTNTWYYAAFTWNLNGSTLEYALYLNNNAYTGTTNDFKDFTGAKTNIGRLQNDSYPYYLDGQVEQFTFYNTALNHTNINSIYDSSRGNRVHYDYDVLGRLQSKK</sequence>
<dbReference type="OrthoDB" id="9771173at2"/>
<accession>A0A151AS64</accession>
<dbReference type="Gene3D" id="2.60.120.200">
    <property type="match status" value="1"/>
</dbReference>
<name>A0A151AS64_9CLOT</name>
<feature type="domain" description="CBM-cenC" evidence="2">
    <location>
        <begin position="22"/>
        <end position="146"/>
    </location>
</feature>
<dbReference type="InterPro" id="IPR008979">
    <property type="entry name" value="Galactose-bd-like_sf"/>
</dbReference>
<gene>
    <name evidence="3" type="primary">wapA_2</name>
    <name evidence="3" type="ORF">CLTEP_26460</name>
</gene>
<dbReference type="SUPFAM" id="SSF49785">
    <property type="entry name" value="Galactose-binding domain-like"/>
    <property type="match status" value="1"/>
</dbReference>
<evidence type="ECO:0000313" key="3">
    <source>
        <dbReference type="EMBL" id="KYH30466.1"/>
    </source>
</evidence>
<dbReference type="Pfam" id="PF02018">
    <property type="entry name" value="CBM_4_9"/>
    <property type="match status" value="1"/>
</dbReference>
<proteinExistence type="predicted"/>
<dbReference type="RefSeq" id="WP_066827415.1">
    <property type="nucleotide sequence ID" value="NZ_LTBA01000074.1"/>
</dbReference>
<dbReference type="NCBIfam" id="TIGR01643">
    <property type="entry name" value="YD_repeat_2x"/>
    <property type="match status" value="3"/>
</dbReference>
<dbReference type="Pfam" id="PF13385">
    <property type="entry name" value="Laminin_G_3"/>
    <property type="match status" value="1"/>
</dbReference>
<dbReference type="PATRIC" id="fig|1121338.3.peg.2753"/>
<keyword evidence="4" id="KW-1185">Reference proteome</keyword>
<protein>
    <submittedName>
        <fullName evidence="3">tRNA(Glu)-specific nuclease WapA</fullName>
        <ecNumber evidence="3">3.1.-.-</ecNumber>
    </submittedName>
</protein>
<keyword evidence="1 3" id="KW-0378">Hydrolase</keyword>
<dbReference type="STRING" id="1121338.CLTEP_26460"/>
<dbReference type="InterPro" id="IPR013320">
    <property type="entry name" value="ConA-like_dom_sf"/>
</dbReference>
<evidence type="ECO:0000256" key="1">
    <source>
        <dbReference type="ARBA" id="ARBA00022801"/>
    </source>
</evidence>
<dbReference type="AlphaFoldDB" id="A0A151AS64"/>
<dbReference type="SUPFAM" id="SSF49899">
    <property type="entry name" value="Concanavalin A-like lectins/glucanases"/>
    <property type="match status" value="1"/>
</dbReference>
<organism evidence="3 4">
    <name type="scientific">Clostridium tepidiprofundi DSM 19306</name>
    <dbReference type="NCBI Taxonomy" id="1121338"/>
    <lineage>
        <taxon>Bacteria</taxon>
        <taxon>Bacillati</taxon>
        <taxon>Bacillota</taxon>
        <taxon>Clostridia</taxon>
        <taxon>Eubacteriales</taxon>
        <taxon>Clostridiaceae</taxon>
        <taxon>Clostridium</taxon>
    </lineage>
</organism>
<dbReference type="GO" id="GO:0016798">
    <property type="term" value="F:hydrolase activity, acting on glycosyl bonds"/>
    <property type="evidence" value="ECO:0007669"/>
    <property type="project" value="InterPro"/>
</dbReference>
<dbReference type="Proteomes" id="UP000075531">
    <property type="component" value="Unassembled WGS sequence"/>
</dbReference>
<evidence type="ECO:0000313" key="4">
    <source>
        <dbReference type="Proteomes" id="UP000075531"/>
    </source>
</evidence>
<dbReference type="Gene3D" id="2.60.120.260">
    <property type="entry name" value="Galactose-binding domain-like"/>
    <property type="match status" value="2"/>
</dbReference>
<comment type="caution">
    <text evidence="3">The sequence shown here is derived from an EMBL/GenBank/DDBJ whole genome shotgun (WGS) entry which is preliminary data.</text>
</comment>